<reference evidence="3" key="1">
    <citation type="journal article" date="2019" name="bioRxiv">
        <title>The Genome of the Zebra Mussel, Dreissena polymorpha: A Resource for Invasive Species Research.</title>
        <authorList>
            <person name="McCartney M.A."/>
            <person name="Auch B."/>
            <person name="Kono T."/>
            <person name="Mallez S."/>
            <person name="Zhang Y."/>
            <person name="Obille A."/>
            <person name="Becker A."/>
            <person name="Abrahante J.E."/>
            <person name="Garbe J."/>
            <person name="Badalamenti J.P."/>
            <person name="Herman A."/>
            <person name="Mangelson H."/>
            <person name="Liachko I."/>
            <person name="Sullivan S."/>
            <person name="Sone E.D."/>
            <person name="Koren S."/>
            <person name="Silverstein K.A.T."/>
            <person name="Beckman K.B."/>
            <person name="Gohl D.M."/>
        </authorList>
    </citation>
    <scope>NUCLEOTIDE SEQUENCE</scope>
    <source>
        <strain evidence="3">Duluth1</strain>
        <tissue evidence="3">Whole animal</tissue>
    </source>
</reference>
<organism evidence="3 4">
    <name type="scientific">Dreissena polymorpha</name>
    <name type="common">Zebra mussel</name>
    <name type="synonym">Mytilus polymorpha</name>
    <dbReference type="NCBI Taxonomy" id="45954"/>
    <lineage>
        <taxon>Eukaryota</taxon>
        <taxon>Metazoa</taxon>
        <taxon>Spiralia</taxon>
        <taxon>Lophotrochozoa</taxon>
        <taxon>Mollusca</taxon>
        <taxon>Bivalvia</taxon>
        <taxon>Autobranchia</taxon>
        <taxon>Heteroconchia</taxon>
        <taxon>Euheterodonta</taxon>
        <taxon>Imparidentia</taxon>
        <taxon>Neoheterodontei</taxon>
        <taxon>Myida</taxon>
        <taxon>Dreissenoidea</taxon>
        <taxon>Dreissenidae</taxon>
        <taxon>Dreissena</taxon>
    </lineage>
</organism>
<dbReference type="AlphaFoldDB" id="A0A9D4FFG0"/>
<dbReference type="Gene3D" id="2.60.120.10">
    <property type="entry name" value="Jelly Rolls"/>
    <property type="match status" value="2"/>
</dbReference>
<accession>A0A9D4FFG0</accession>
<evidence type="ECO:0000256" key="1">
    <source>
        <dbReference type="SAM" id="MobiDB-lite"/>
    </source>
</evidence>
<comment type="caution">
    <text evidence="3">The sequence shown here is derived from an EMBL/GenBank/DDBJ whole genome shotgun (WGS) entry which is preliminary data.</text>
</comment>
<dbReference type="InterPro" id="IPR014710">
    <property type="entry name" value="RmlC-like_jellyroll"/>
</dbReference>
<feature type="non-terminal residue" evidence="3">
    <location>
        <position position="302"/>
    </location>
</feature>
<proteinExistence type="predicted"/>
<dbReference type="InterPro" id="IPR018490">
    <property type="entry name" value="cNMP-bd_dom_sf"/>
</dbReference>
<dbReference type="SMART" id="SM00100">
    <property type="entry name" value="cNMP"/>
    <property type="match status" value="1"/>
</dbReference>
<dbReference type="PRINTS" id="PR00103">
    <property type="entry name" value="CAMPKINASE"/>
</dbReference>
<protein>
    <recommendedName>
        <fullName evidence="2">Cyclic nucleotide-binding domain-containing protein</fullName>
    </recommendedName>
</protein>
<dbReference type="InterPro" id="IPR018488">
    <property type="entry name" value="cNMP-bd_CS"/>
</dbReference>
<feature type="domain" description="Cyclic nucleotide-binding" evidence="2">
    <location>
        <begin position="37"/>
        <end position="169"/>
    </location>
</feature>
<name>A0A9D4FFG0_DREPO</name>
<dbReference type="Proteomes" id="UP000828390">
    <property type="component" value="Unassembled WGS sequence"/>
</dbReference>
<dbReference type="PANTHER" id="PTHR23011:SF28">
    <property type="entry name" value="CYCLIC NUCLEOTIDE-BINDING DOMAIN CONTAINING PROTEIN"/>
    <property type="match status" value="1"/>
</dbReference>
<dbReference type="CDD" id="cd00038">
    <property type="entry name" value="CAP_ED"/>
    <property type="match status" value="2"/>
</dbReference>
<gene>
    <name evidence="3" type="ORF">DPMN_149961</name>
</gene>
<dbReference type="PANTHER" id="PTHR23011">
    <property type="entry name" value="CYCLIC NUCLEOTIDE-BINDING DOMAIN CONTAINING PROTEIN"/>
    <property type="match status" value="1"/>
</dbReference>
<keyword evidence="4" id="KW-1185">Reference proteome</keyword>
<sequence>MANTYERVLNVIGKKPPLRQDFEIQGLLPWLRKKSKLFSTLKTECLKDIVRNCSVGKFQKDDVIIRQGEIGDCFYIILAGKISIFIINKDKEGTGSSDEQSAYDVIGSLDSEGNLDRSKLGNFVTSLGSGFPFGEVALVSDDAVRTATIIAEEETDLLVVDRALYNRAVRDVLAAEFEEKQFFIKHNDMFSSWIPKYRKQLAMAMYKETFPYESVLVRQGDTVQNIYFIVSGQVEIRADINMHESQYPKLYRLLEDEREKLIKEKRQRRQQPEVENIPPPLRKKDAPVKTLKMCYLGKNESL</sequence>
<dbReference type="Pfam" id="PF00027">
    <property type="entry name" value="cNMP_binding"/>
    <property type="match status" value="1"/>
</dbReference>
<evidence type="ECO:0000313" key="4">
    <source>
        <dbReference type="Proteomes" id="UP000828390"/>
    </source>
</evidence>
<dbReference type="PROSITE" id="PS00888">
    <property type="entry name" value="CNMP_BINDING_1"/>
    <property type="match status" value="1"/>
</dbReference>
<dbReference type="PROSITE" id="PS50042">
    <property type="entry name" value="CNMP_BINDING_3"/>
    <property type="match status" value="2"/>
</dbReference>
<dbReference type="InterPro" id="IPR000595">
    <property type="entry name" value="cNMP-bd_dom"/>
</dbReference>
<dbReference type="SUPFAM" id="SSF51206">
    <property type="entry name" value="cAMP-binding domain-like"/>
    <property type="match status" value="2"/>
</dbReference>
<dbReference type="EMBL" id="JAIWYP010000007">
    <property type="protein sequence ID" value="KAH3796393.1"/>
    <property type="molecule type" value="Genomic_DNA"/>
</dbReference>
<feature type="region of interest" description="Disordered" evidence="1">
    <location>
        <begin position="264"/>
        <end position="284"/>
    </location>
</feature>
<dbReference type="PROSITE" id="PS00889">
    <property type="entry name" value="CNMP_BINDING_2"/>
    <property type="match status" value="1"/>
</dbReference>
<feature type="domain" description="Cyclic nucleotide-binding" evidence="2">
    <location>
        <begin position="189"/>
        <end position="236"/>
    </location>
</feature>
<evidence type="ECO:0000313" key="3">
    <source>
        <dbReference type="EMBL" id="KAH3796393.1"/>
    </source>
</evidence>
<evidence type="ECO:0000259" key="2">
    <source>
        <dbReference type="PROSITE" id="PS50042"/>
    </source>
</evidence>
<reference evidence="3" key="2">
    <citation type="submission" date="2020-11" db="EMBL/GenBank/DDBJ databases">
        <authorList>
            <person name="McCartney M.A."/>
            <person name="Auch B."/>
            <person name="Kono T."/>
            <person name="Mallez S."/>
            <person name="Becker A."/>
            <person name="Gohl D.M."/>
            <person name="Silverstein K.A.T."/>
            <person name="Koren S."/>
            <person name="Bechman K.B."/>
            <person name="Herman A."/>
            <person name="Abrahante J.E."/>
            <person name="Garbe J."/>
        </authorList>
    </citation>
    <scope>NUCLEOTIDE SEQUENCE</scope>
    <source>
        <strain evidence="3">Duluth1</strain>
        <tissue evidence="3">Whole animal</tissue>
    </source>
</reference>